<sequence length="170" mass="17787">MIFNLPVATADGTSPLLLLTKRSSRNAATPRPSAANPVDRPRRLTSRAAAVLAAAADTPPAPTPVPPWSAPVADSKPLFRSNRAGIVRSSAVTASRLRKLVAAAADAAMIAAGAADATSPLQTTVIFHPRASLSSRLALSHPCDHTHCFDPEQPRKPKSVTLITGTYRQS</sequence>
<organism evidence="2">
    <name type="scientific">mine drainage metagenome</name>
    <dbReference type="NCBI Taxonomy" id="410659"/>
    <lineage>
        <taxon>unclassified sequences</taxon>
        <taxon>metagenomes</taxon>
        <taxon>ecological metagenomes</taxon>
    </lineage>
</organism>
<accession>E6QI65</accession>
<evidence type="ECO:0000313" key="2">
    <source>
        <dbReference type="EMBL" id="CBI06930.1"/>
    </source>
</evidence>
<gene>
    <name evidence="2" type="ORF">CARN6_0227</name>
</gene>
<reference evidence="2" key="1">
    <citation type="submission" date="2009-10" db="EMBL/GenBank/DDBJ databases">
        <title>Diversity of trophic interactions inside an arsenic-rich microbial ecosystem.</title>
        <authorList>
            <person name="Bertin P.N."/>
            <person name="Heinrich-Salmeron A."/>
            <person name="Pelletier E."/>
            <person name="Goulhen-Chollet F."/>
            <person name="Arsene-Ploetze F."/>
            <person name="Gallien S."/>
            <person name="Calteau A."/>
            <person name="Vallenet D."/>
            <person name="Casiot C."/>
            <person name="Chane-Woon-Ming B."/>
            <person name="Giloteaux L."/>
            <person name="Barakat M."/>
            <person name="Bonnefoy V."/>
            <person name="Bruneel O."/>
            <person name="Chandler M."/>
            <person name="Cleiss J."/>
            <person name="Duran R."/>
            <person name="Elbaz-Poulichet F."/>
            <person name="Fonknechten N."/>
            <person name="Lauga B."/>
            <person name="Mornico D."/>
            <person name="Ortet P."/>
            <person name="Schaeffer C."/>
            <person name="Siguier P."/>
            <person name="Alexander Thil Smith A."/>
            <person name="Van Dorsselaer A."/>
            <person name="Weissenbach J."/>
            <person name="Medigue C."/>
            <person name="Le Paslier D."/>
        </authorList>
    </citation>
    <scope>NUCLEOTIDE SEQUENCE</scope>
</reference>
<dbReference type="EMBL" id="CABQ01000042">
    <property type="protein sequence ID" value="CBI06930.1"/>
    <property type="molecule type" value="Genomic_DNA"/>
</dbReference>
<dbReference type="AlphaFoldDB" id="E6QI65"/>
<evidence type="ECO:0000256" key="1">
    <source>
        <dbReference type="SAM" id="MobiDB-lite"/>
    </source>
</evidence>
<name>E6QI65_9ZZZZ</name>
<proteinExistence type="predicted"/>
<feature type="region of interest" description="Disordered" evidence="1">
    <location>
        <begin position="22"/>
        <end position="41"/>
    </location>
</feature>
<protein>
    <submittedName>
        <fullName evidence="2">Uncharacterized protein</fullName>
    </submittedName>
</protein>
<comment type="caution">
    <text evidence="2">The sequence shown here is derived from an EMBL/GenBank/DDBJ whole genome shotgun (WGS) entry which is preliminary data.</text>
</comment>